<dbReference type="AlphaFoldDB" id="A0AA86S7F9"/>
<comment type="catalytic activity">
    <reaction evidence="7">
        <text>Hydrolysis of (1-&gt;6)-alpha-D-glucosidic branch linkages in glycogen, amylopectin and their beta-limit dextrins.</text>
        <dbReference type="EC" id="3.2.1.68"/>
    </reaction>
</comment>
<proteinExistence type="inferred from homology"/>
<evidence type="ECO:0000256" key="1">
    <source>
        <dbReference type="ARBA" id="ARBA00004229"/>
    </source>
</evidence>
<gene>
    <name evidence="10" type="ORF">AYBTSS11_LOCUS7862</name>
</gene>
<comment type="subcellular location">
    <subcellularLocation>
        <location evidence="1">Plastid</location>
        <location evidence="1">Chloroplast</location>
    </subcellularLocation>
</comment>
<evidence type="ECO:0000256" key="3">
    <source>
        <dbReference type="ARBA" id="ARBA00022528"/>
    </source>
</evidence>
<dbReference type="InterPro" id="IPR013780">
    <property type="entry name" value="Glyco_hydro_b"/>
</dbReference>
<sequence length="827" mass="93372">MTCFCLPSLSPLSHTLFPQCAVVRVGVSLARSLSRLHARDSVIRSPAKIRAARNGGAFETETAVVEKPQLESLFQFSRGCPSPFGATVRDGGVNFAIYSLNAVSATLCLFTLSDFQNNRVTEYVPLDPLLNKTGGVWHVFLKGDFSDMLYGYKFDGKFSPLEGHYYDSSRILLDPYAKAVISRGEFGALGPNGDCWPHMAGMVPSDHDEFDWEGDLPLKYPQKDLVVYEMHVRGFTKHESSNTKFPGTYLGVVEKLDHLKELGVNCLELMPCHEFNELEYSSYNSVQGDYSIGWVNFWGYSTISFFSPMIRYSSAGIRNCGRDGINEIKFLIKEAHKRGIEVIMDVVFNHTAEGNENGPIISFRGIDNSVYYMVAPKGEFYNYSGCGNTFNCSHPVVRQFIVDCLRYWVTEMHVDGFRFDLASIMTRSSSLWDATNVFGTPIEGDLLTTGTPLGSPPLIDLISNDPILRGVKLVAEAWDAGGLYQVGTFPHWGIWSEWNGKYRDTVRQFIKGTDGFAGSFAECLCGSPNLYQGGGRKPWNSINFVCAHDGFTLADLVTYNNKHNLSNGEDNNDGENHNNSWNCGQEGEFVSTSVQKLRKRQMRNFFLSLMVSQGVPMIYMGDEYGHTKGGNNNTYCHDNYLNYFHWDKKEESSSDFFRFCCLVTKFRQECESLGLDDFPTSERLQWHGHFPGMPDWSETSRFVAFTMVDLVKGEIYIAFNTSHLPFTITLPERPGYRWEPLVDTSKPTPYDFLTPDLPGRDIAIQQYAQFLDANMYPMLSYSSIVLLRTPDQNAFMRRGLRSGVKNRGFGNVMVNTEEFQKNLDRTP</sequence>
<dbReference type="SMART" id="SM00642">
    <property type="entry name" value="Aamy"/>
    <property type="match status" value="1"/>
</dbReference>
<dbReference type="GO" id="GO:0009507">
    <property type="term" value="C:chloroplast"/>
    <property type="evidence" value="ECO:0007669"/>
    <property type="project" value="UniProtKB-SubCell"/>
</dbReference>
<dbReference type="Gene3D" id="2.60.40.10">
    <property type="entry name" value="Immunoglobulins"/>
    <property type="match status" value="1"/>
</dbReference>
<feature type="domain" description="Glycosyl hydrolase family 13 catalytic" evidence="9">
    <location>
        <begin position="229"/>
        <end position="658"/>
    </location>
</feature>
<accession>A0AA86S7F9</accession>
<dbReference type="Pfam" id="PF00128">
    <property type="entry name" value="Alpha-amylase"/>
    <property type="match status" value="1"/>
</dbReference>
<comment type="similarity">
    <text evidence="2">Belongs to the glycosyl hydrolase 13 family.</text>
</comment>
<dbReference type="CDD" id="cd11326">
    <property type="entry name" value="AmyAc_Glg_debranch"/>
    <property type="match status" value="1"/>
</dbReference>
<evidence type="ECO:0000313" key="11">
    <source>
        <dbReference type="Proteomes" id="UP001189624"/>
    </source>
</evidence>
<organism evidence="10 11">
    <name type="scientific">Sphenostylis stenocarpa</name>
    <dbReference type="NCBI Taxonomy" id="92480"/>
    <lineage>
        <taxon>Eukaryota</taxon>
        <taxon>Viridiplantae</taxon>
        <taxon>Streptophyta</taxon>
        <taxon>Embryophyta</taxon>
        <taxon>Tracheophyta</taxon>
        <taxon>Spermatophyta</taxon>
        <taxon>Magnoliopsida</taxon>
        <taxon>eudicotyledons</taxon>
        <taxon>Gunneridae</taxon>
        <taxon>Pentapetalae</taxon>
        <taxon>rosids</taxon>
        <taxon>fabids</taxon>
        <taxon>Fabales</taxon>
        <taxon>Fabaceae</taxon>
        <taxon>Papilionoideae</taxon>
        <taxon>50 kb inversion clade</taxon>
        <taxon>NPAAA clade</taxon>
        <taxon>indigoferoid/millettioid clade</taxon>
        <taxon>Phaseoleae</taxon>
        <taxon>Sphenostylis</taxon>
    </lineage>
</organism>
<dbReference type="InterPro" id="IPR014756">
    <property type="entry name" value="Ig_E-set"/>
</dbReference>
<evidence type="ECO:0000313" key="10">
    <source>
        <dbReference type="EMBL" id="CAJ1937158.1"/>
    </source>
</evidence>
<evidence type="ECO:0000256" key="4">
    <source>
        <dbReference type="ARBA" id="ARBA00022640"/>
    </source>
</evidence>
<dbReference type="SUPFAM" id="SSF51445">
    <property type="entry name" value="(Trans)glycosidases"/>
    <property type="match status" value="1"/>
</dbReference>
<reference evidence="10" key="1">
    <citation type="submission" date="2023-10" db="EMBL/GenBank/DDBJ databases">
        <authorList>
            <person name="Domelevo Entfellner J.-B."/>
        </authorList>
    </citation>
    <scope>NUCLEOTIDE SEQUENCE</scope>
</reference>
<keyword evidence="4" id="KW-0934">Plastid</keyword>
<protein>
    <recommendedName>
        <fullName evidence="8">isoamylase</fullName>
        <ecNumber evidence="8">3.2.1.68</ecNumber>
    </recommendedName>
</protein>
<dbReference type="InterPro" id="IPR006047">
    <property type="entry name" value="GH13_cat_dom"/>
</dbReference>
<dbReference type="PANTHER" id="PTHR43002">
    <property type="entry name" value="GLYCOGEN DEBRANCHING ENZYME"/>
    <property type="match status" value="1"/>
</dbReference>
<dbReference type="SUPFAM" id="SSF51011">
    <property type="entry name" value="Glycosyl hydrolase domain"/>
    <property type="match status" value="1"/>
</dbReference>
<evidence type="ECO:0000256" key="6">
    <source>
        <dbReference type="ARBA" id="ARBA00022946"/>
    </source>
</evidence>
<dbReference type="GO" id="GO:0005975">
    <property type="term" value="P:carbohydrate metabolic process"/>
    <property type="evidence" value="ECO:0007669"/>
    <property type="project" value="InterPro"/>
</dbReference>
<dbReference type="Gene3D" id="3.20.20.80">
    <property type="entry name" value="Glycosidases"/>
    <property type="match status" value="1"/>
</dbReference>
<dbReference type="Proteomes" id="UP001189624">
    <property type="component" value="Chromosome 3"/>
</dbReference>
<dbReference type="InterPro" id="IPR048650">
    <property type="entry name" value="ISOA1-3-like_C"/>
</dbReference>
<dbReference type="FunFam" id="2.60.40.10:FF:001593">
    <property type="entry name" value="Isoamylase 1, chloroplastic"/>
    <property type="match status" value="1"/>
</dbReference>
<keyword evidence="3" id="KW-0150">Chloroplast</keyword>
<dbReference type="FunFam" id="3.20.20.80:FF:000054">
    <property type="entry name" value="Glycogen debranching enzyme"/>
    <property type="match status" value="1"/>
</dbReference>
<dbReference type="InterPro" id="IPR044505">
    <property type="entry name" value="GlgX_Isoamylase_N_E_set"/>
</dbReference>
<dbReference type="Gramene" id="rna-AYBTSS11_LOCUS7862">
    <property type="protein sequence ID" value="CAJ1937158.1"/>
    <property type="gene ID" value="gene-AYBTSS11_LOCUS7862"/>
</dbReference>
<evidence type="ECO:0000256" key="7">
    <source>
        <dbReference type="ARBA" id="ARBA00051664"/>
    </source>
</evidence>
<evidence type="ECO:0000256" key="8">
    <source>
        <dbReference type="ARBA" id="ARBA00066531"/>
    </source>
</evidence>
<dbReference type="CDD" id="cd02856">
    <property type="entry name" value="E_set_GDE_Isoamylase_N"/>
    <property type="match status" value="1"/>
</dbReference>
<dbReference type="EMBL" id="OY731400">
    <property type="protein sequence ID" value="CAJ1937158.1"/>
    <property type="molecule type" value="Genomic_DNA"/>
</dbReference>
<keyword evidence="11" id="KW-1185">Reference proteome</keyword>
<keyword evidence="5" id="KW-0378">Hydrolase</keyword>
<dbReference type="Pfam" id="PF02922">
    <property type="entry name" value="CBM_48"/>
    <property type="match status" value="1"/>
</dbReference>
<dbReference type="Gene3D" id="2.60.40.1180">
    <property type="entry name" value="Golgi alpha-mannosidase II"/>
    <property type="match status" value="1"/>
</dbReference>
<dbReference type="EC" id="3.2.1.68" evidence="8"/>
<keyword evidence="6" id="KW-0809">Transit peptide</keyword>
<dbReference type="InterPro" id="IPR004193">
    <property type="entry name" value="Glyco_hydro_13_N"/>
</dbReference>
<evidence type="ECO:0000256" key="5">
    <source>
        <dbReference type="ARBA" id="ARBA00022801"/>
    </source>
</evidence>
<evidence type="ECO:0000256" key="2">
    <source>
        <dbReference type="ARBA" id="ARBA00008061"/>
    </source>
</evidence>
<dbReference type="InterPro" id="IPR013783">
    <property type="entry name" value="Ig-like_fold"/>
</dbReference>
<evidence type="ECO:0000259" key="9">
    <source>
        <dbReference type="SMART" id="SM00642"/>
    </source>
</evidence>
<dbReference type="SUPFAM" id="SSF81296">
    <property type="entry name" value="E set domains"/>
    <property type="match status" value="1"/>
</dbReference>
<dbReference type="Pfam" id="PF21156">
    <property type="entry name" value="ISOA1-3_C"/>
    <property type="match status" value="1"/>
</dbReference>
<dbReference type="InterPro" id="IPR017853">
    <property type="entry name" value="GH"/>
</dbReference>
<name>A0AA86S7F9_9FABA</name>
<dbReference type="GO" id="GO:0019156">
    <property type="term" value="F:isoamylase activity"/>
    <property type="evidence" value="ECO:0007669"/>
    <property type="project" value="UniProtKB-EC"/>
</dbReference>